<dbReference type="Pfam" id="PF07795">
    <property type="entry name" value="DUF1635"/>
    <property type="match status" value="1"/>
</dbReference>
<evidence type="ECO:0000256" key="1">
    <source>
        <dbReference type="SAM" id="MobiDB-lite"/>
    </source>
</evidence>
<gene>
    <name evidence="2" type="ORF">SAY87_013202</name>
</gene>
<feature type="region of interest" description="Disordered" evidence="1">
    <location>
        <begin position="275"/>
        <end position="296"/>
    </location>
</feature>
<organism evidence="2 3">
    <name type="scientific">Trapa incisa</name>
    <dbReference type="NCBI Taxonomy" id="236973"/>
    <lineage>
        <taxon>Eukaryota</taxon>
        <taxon>Viridiplantae</taxon>
        <taxon>Streptophyta</taxon>
        <taxon>Embryophyta</taxon>
        <taxon>Tracheophyta</taxon>
        <taxon>Spermatophyta</taxon>
        <taxon>Magnoliopsida</taxon>
        <taxon>eudicotyledons</taxon>
        <taxon>Gunneridae</taxon>
        <taxon>Pentapetalae</taxon>
        <taxon>rosids</taxon>
        <taxon>malvids</taxon>
        <taxon>Myrtales</taxon>
        <taxon>Lythraceae</taxon>
        <taxon>Trapa</taxon>
    </lineage>
</organism>
<reference evidence="2 3" key="1">
    <citation type="journal article" date="2023" name="Hortic Res">
        <title>Pangenome of water caltrop reveals structural variations and asymmetric subgenome divergence after allopolyploidization.</title>
        <authorList>
            <person name="Zhang X."/>
            <person name="Chen Y."/>
            <person name="Wang L."/>
            <person name="Yuan Y."/>
            <person name="Fang M."/>
            <person name="Shi L."/>
            <person name="Lu R."/>
            <person name="Comes H.P."/>
            <person name="Ma Y."/>
            <person name="Chen Y."/>
            <person name="Huang G."/>
            <person name="Zhou Y."/>
            <person name="Zheng Z."/>
            <person name="Qiu Y."/>
        </authorList>
    </citation>
    <scope>NUCLEOTIDE SEQUENCE [LARGE SCALE GENOMIC DNA]</scope>
    <source>
        <tissue evidence="2">Roots</tissue>
    </source>
</reference>
<dbReference type="AlphaFoldDB" id="A0AAN7KB58"/>
<dbReference type="PANTHER" id="PTHR33431">
    <property type="entry name" value="ENABLED-LIKE PROTEIN (DUF1635)"/>
    <property type="match status" value="1"/>
</dbReference>
<protein>
    <submittedName>
        <fullName evidence="2">Uncharacterized protein</fullName>
    </submittedName>
</protein>
<dbReference type="EMBL" id="JAXIOK010000008">
    <property type="protein sequence ID" value="KAK4763764.1"/>
    <property type="molecule type" value="Genomic_DNA"/>
</dbReference>
<dbReference type="InterPro" id="IPR012862">
    <property type="entry name" value="DUF1635"/>
</dbReference>
<proteinExistence type="predicted"/>
<dbReference type="Proteomes" id="UP001345219">
    <property type="component" value="Chromosome 11"/>
</dbReference>
<dbReference type="PANTHER" id="PTHR33431:SF12">
    <property type="entry name" value="HIGH MOBILITY GROUP BOX PROTEIN, PUTATIVE (DUF1635)-RELATED"/>
    <property type="match status" value="1"/>
</dbReference>
<feature type="compositionally biased region" description="Low complexity" evidence="1">
    <location>
        <begin position="275"/>
        <end position="288"/>
    </location>
</feature>
<evidence type="ECO:0000313" key="2">
    <source>
        <dbReference type="EMBL" id="KAK4763764.1"/>
    </source>
</evidence>
<sequence>MFEFSSHVHCSIPSTRSKAMEDLGSIWAFEESMEEVKQRLLCTTIELERVKVEAGEKMMKYRQNIMHLLGLLKLAYQERDEARGQLHRLLDKLTAPQDSSTVDELLFHGLQPDSCLMPAKANSTLTESTNSIVSPADSFFGSSSLVLENQRQNTSIQEYVGAEPLLGQPFDPRMTMIDELARGKILPQKGKLLETVMEAGPLLHTLLVAGRLPQWRDPPPLLPISIPPTTSIKGFHPPGIGQMPLHGSGMHRANPQMCSASMPCFPGATGLLCNSSHRPSSSPSNGNPVVKRERFL</sequence>
<keyword evidence="3" id="KW-1185">Reference proteome</keyword>
<name>A0AAN7KB58_9MYRT</name>
<evidence type="ECO:0000313" key="3">
    <source>
        <dbReference type="Proteomes" id="UP001345219"/>
    </source>
</evidence>
<comment type="caution">
    <text evidence="2">The sequence shown here is derived from an EMBL/GenBank/DDBJ whole genome shotgun (WGS) entry which is preliminary data.</text>
</comment>
<accession>A0AAN7KB58</accession>